<keyword evidence="1" id="KW-1133">Transmembrane helix</keyword>
<sequence length="85" mass="9950">MKTIFNYLEKRDWYLQLLIGAVLAILALALCAVFNGHDIQAIIVVTLLAVFKEHYLEHRTEEAFHWRNFLLLILPVVIGFIILHY</sequence>
<feature type="transmembrane region" description="Helical" evidence="1">
    <location>
        <begin position="39"/>
        <end position="56"/>
    </location>
</feature>
<gene>
    <name evidence="2" type="ORF">SAMN04487907_101268</name>
</gene>
<dbReference type="STRING" id="1334022.SAMN04487907_101268"/>
<name>A0A1I1DCE7_9FLAO</name>
<dbReference type="AlphaFoldDB" id="A0A1I1DCE7"/>
<dbReference type="RefSeq" id="WP_092539601.1">
    <property type="nucleotide sequence ID" value="NZ_FOKV01000001.1"/>
</dbReference>
<evidence type="ECO:0000313" key="3">
    <source>
        <dbReference type="Proteomes" id="UP000199438"/>
    </source>
</evidence>
<evidence type="ECO:0000313" key="2">
    <source>
        <dbReference type="EMBL" id="SFB72474.1"/>
    </source>
</evidence>
<organism evidence="2 3">
    <name type="scientific">Zunongwangia mangrovi</name>
    <dbReference type="NCBI Taxonomy" id="1334022"/>
    <lineage>
        <taxon>Bacteria</taxon>
        <taxon>Pseudomonadati</taxon>
        <taxon>Bacteroidota</taxon>
        <taxon>Flavobacteriia</taxon>
        <taxon>Flavobacteriales</taxon>
        <taxon>Flavobacteriaceae</taxon>
        <taxon>Zunongwangia</taxon>
    </lineage>
</organism>
<proteinExistence type="predicted"/>
<feature type="transmembrane region" description="Helical" evidence="1">
    <location>
        <begin position="12"/>
        <end position="33"/>
    </location>
</feature>
<dbReference type="EMBL" id="FOKV01000001">
    <property type="protein sequence ID" value="SFB72474.1"/>
    <property type="molecule type" value="Genomic_DNA"/>
</dbReference>
<evidence type="ECO:0000256" key="1">
    <source>
        <dbReference type="SAM" id="Phobius"/>
    </source>
</evidence>
<keyword evidence="1" id="KW-0812">Transmembrane</keyword>
<accession>A0A1I1DCE7</accession>
<protein>
    <submittedName>
        <fullName evidence="2">Uncharacterized protein</fullName>
    </submittedName>
</protein>
<keyword evidence="3" id="KW-1185">Reference proteome</keyword>
<feature type="transmembrane region" description="Helical" evidence="1">
    <location>
        <begin position="68"/>
        <end position="84"/>
    </location>
</feature>
<reference evidence="3" key="1">
    <citation type="submission" date="2016-10" db="EMBL/GenBank/DDBJ databases">
        <authorList>
            <person name="Varghese N."/>
            <person name="Submissions S."/>
        </authorList>
    </citation>
    <scope>NUCLEOTIDE SEQUENCE [LARGE SCALE GENOMIC DNA]</scope>
    <source>
        <strain evidence="3">DSM 24499</strain>
    </source>
</reference>
<keyword evidence="1" id="KW-0472">Membrane</keyword>
<dbReference type="Proteomes" id="UP000199438">
    <property type="component" value="Unassembled WGS sequence"/>
</dbReference>